<evidence type="ECO:0000256" key="2">
    <source>
        <dbReference type="SAM" id="Phobius"/>
    </source>
</evidence>
<keyword evidence="1" id="KW-0233">DNA recombination</keyword>
<evidence type="ECO:0008006" key="4">
    <source>
        <dbReference type="Google" id="ProtNLM"/>
    </source>
</evidence>
<name>A0A5J4RNC2_9ZZZZ</name>
<evidence type="ECO:0000313" key="3">
    <source>
        <dbReference type="EMBL" id="KAA6335094.1"/>
    </source>
</evidence>
<dbReference type="EMBL" id="SNRY01000929">
    <property type="protein sequence ID" value="KAA6335094.1"/>
    <property type="molecule type" value="Genomic_DNA"/>
</dbReference>
<dbReference type="AlphaFoldDB" id="A0A5J4RNC2"/>
<dbReference type="InterPro" id="IPR013762">
    <property type="entry name" value="Integrase-like_cat_sf"/>
</dbReference>
<proteinExistence type="predicted"/>
<dbReference type="SUPFAM" id="SSF56349">
    <property type="entry name" value="DNA breaking-rejoining enzymes"/>
    <property type="match status" value="1"/>
</dbReference>
<dbReference type="Gene3D" id="1.10.443.10">
    <property type="entry name" value="Intergrase catalytic core"/>
    <property type="match status" value="1"/>
</dbReference>
<protein>
    <recommendedName>
        <fullName evidence="4">Phage integrase SAM-like domain-containing protein</fullName>
    </recommendedName>
</protein>
<keyword evidence="2" id="KW-0472">Membrane</keyword>
<dbReference type="InterPro" id="IPR011010">
    <property type="entry name" value="DNA_brk_join_enz"/>
</dbReference>
<reference evidence="3" key="1">
    <citation type="submission" date="2019-03" db="EMBL/GenBank/DDBJ databases">
        <title>Single cell metagenomics reveals metabolic interactions within the superorganism composed of flagellate Streblomastix strix and complex community of Bacteroidetes bacteria on its surface.</title>
        <authorList>
            <person name="Treitli S.C."/>
            <person name="Kolisko M."/>
            <person name="Husnik F."/>
            <person name="Keeling P."/>
            <person name="Hampl V."/>
        </authorList>
    </citation>
    <scope>NUCLEOTIDE SEQUENCE</scope>
    <source>
        <strain evidence="3">STM</strain>
    </source>
</reference>
<keyword evidence="2" id="KW-1133">Transmembrane helix</keyword>
<keyword evidence="2" id="KW-0812">Transmembrane</keyword>
<accession>A0A5J4RNC2</accession>
<organism evidence="3">
    <name type="scientific">termite gut metagenome</name>
    <dbReference type="NCBI Taxonomy" id="433724"/>
    <lineage>
        <taxon>unclassified sequences</taxon>
        <taxon>metagenomes</taxon>
        <taxon>organismal metagenomes</taxon>
    </lineage>
</organism>
<dbReference type="GO" id="GO:0003677">
    <property type="term" value="F:DNA binding"/>
    <property type="evidence" value="ECO:0007669"/>
    <property type="project" value="InterPro"/>
</dbReference>
<comment type="caution">
    <text evidence="3">The sequence shown here is derived from an EMBL/GenBank/DDBJ whole genome shotgun (WGS) entry which is preliminary data.</text>
</comment>
<sequence>FKSKTSSRNSNQIKIEMIFYCPGYVRVPKVTNVIGMSKDWDEKAQMFIPKSPDATEKNKTLAELKDKYETVAKQWDKERKAWSPRQLSHCFETEEKKKEEVKVLPVSQCIDTIVEQLKNRKRFKNGKVLSSVCTANSYYYFKNALDQFTQDTYERKFSTYFFNEINEQFIKDFVLYTQEKGAKNGNKAGLVPKLKLLYGVFFYSAKMNIPDTDVSVFACTKPLIKRKKAEPQTINYDLIEKIEEMDKSKFSKLERFYIDVFLFSFYGGGIIGIDVCYLTWSCIEKDLIRRERIKFPKEAATPFNDNAKEIVEKYRHKCFGDYVLPLFTHKHTTEAKQRNRLRGVQVNMANTLKKVAKKLRCPEFGWYAARGTFITKMLDEGYHPIAVAELAGNSPKTIYDHYWKQTKHGDVLANMNKMFKKRTWKMLKKGNGIKL</sequence>
<feature type="transmembrane region" description="Helical" evidence="2">
    <location>
        <begin position="256"/>
        <end position="280"/>
    </location>
</feature>
<gene>
    <name evidence="3" type="ORF">EZS27_016655</name>
</gene>
<dbReference type="GO" id="GO:0006310">
    <property type="term" value="P:DNA recombination"/>
    <property type="evidence" value="ECO:0007669"/>
    <property type="project" value="UniProtKB-KW"/>
</dbReference>
<dbReference type="GO" id="GO:0015074">
    <property type="term" value="P:DNA integration"/>
    <property type="evidence" value="ECO:0007669"/>
    <property type="project" value="InterPro"/>
</dbReference>
<evidence type="ECO:0000256" key="1">
    <source>
        <dbReference type="ARBA" id="ARBA00023172"/>
    </source>
</evidence>
<feature type="non-terminal residue" evidence="3">
    <location>
        <position position="1"/>
    </location>
</feature>